<name>A0A165DIM2_9BASI</name>
<dbReference type="InterPro" id="IPR002110">
    <property type="entry name" value="Ankyrin_rpt"/>
</dbReference>
<dbReference type="Pfam" id="PF13637">
    <property type="entry name" value="Ank_4"/>
    <property type="match status" value="1"/>
</dbReference>
<dbReference type="Gene3D" id="3.40.50.150">
    <property type="entry name" value="Vaccinia Virus protein VP39"/>
    <property type="match status" value="1"/>
</dbReference>
<dbReference type="PROSITE" id="PS51559">
    <property type="entry name" value="SAM_RMT2"/>
    <property type="match status" value="1"/>
</dbReference>
<evidence type="ECO:0000256" key="3">
    <source>
        <dbReference type="ARBA" id="ARBA00022691"/>
    </source>
</evidence>
<dbReference type="Gene3D" id="1.25.40.20">
    <property type="entry name" value="Ankyrin repeat-containing domain"/>
    <property type="match status" value="1"/>
</dbReference>
<evidence type="ECO:0000256" key="4">
    <source>
        <dbReference type="PROSITE-ProRule" id="PRU00023"/>
    </source>
</evidence>
<dbReference type="GO" id="GO:0005634">
    <property type="term" value="C:nucleus"/>
    <property type="evidence" value="ECO:0007669"/>
    <property type="project" value="TreeGrafter"/>
</dbReference>
<dbReference type="OrthoDB" id="19014at2759"/>
<proteinExistence type="predicted"/>
<dbReference type="AlphaFoldDB" id="A0A165DIM2"/>
<organism evidence="6 7">
    <name type="scientific">Calocera cornea HHB12733</name>
    <dbReference type="NCBI Taxonomy" id="1353952"/>
    <lineage>
        <taxon>Eukaryota</taxon>
        <taxon>Fungi</taxon>
        <taxon>Dikarya</taxon>
        <taxon>Basidiomycota</taxon>
        <taxon>Agaricomycotina</taxon>
        <taxon>Dacrymycetes</taxon>
        <taxon>Dacrymycetales</taxon>
        <taxon>Dacrymycetaceae</taxon>
        <taxon>Calocera</taxon>
    </lineage>
</organism>
<dbReference type="InterPro" id="IPR036770">
    <property type="entry name" value="Ankyrin_rpt-contain_sf"/>
</dbReference>
<dbReference type="PANTHER" id="PTHR32379">
    <property type="entry name" value="GUANIDINOACETATE N-METHYLTRANSFERASE"/>
    <property type="match status" value="1"/>
</dbReference>
<dbReference type="PANTHER" id="PTHR32379:SF1">
    <property type="entry name" value="GUANIDINOACETATE N-METHYLTRANSFERASE"/>
    <property type="match status" value="1"/>
</dbReference>
<sequence length="375" mass="41196">MSDADNLDFSSATDALPPELLESAAVLHSALLAHDLPAVKAALADGAPAWYQSPDSGWGALHYAAEWGSEEAVRAVLEGGGVWNAVDNLGNTAGDIAISRNEEGTYTLIRDAGLRSELLLNLLASHSALKVLDPTPAGDLESFLASRLVYRQDGAGQEVCAVVVQDADGRDVQVGVMMGWERRIMEETVHLLSEAEPPEGVDGLRVLNVGFGLGIIDSLFQALSPTRHTIIEPHPDVLAHMQATGWMGKKGVEVRRGKWQDVLSAQGEQGERWDVVFFDTFSEDYADLMEFFALLPHILSGPHARFSFFNGLGATNALFYDVSTRLAELHLAQLRIETEWEDVWVEQDVRDAWEDTRSYFRVGWYRLPVGRLRAG</sequence>
<accession>A0A165DIM2</accession>
<dbReference type="InterPro" id="IPR051038">
    <property type="entry name" value="RMT2/GAMT_Mtase"/>
</dbReference>
<dbReference type="GO" id="GO:0032259">
    <property type="term" value="P:methylation"/>
    <property type="evidence" value="ECO:0007669"/>
    <property type="project" value="UniProtKB-KW"/>
</dbReference>
<dbReference type="PROSITE" id="PS50088">
    <property type="entry name" value="ANK_REPEAT"/>
    <property type="match status" value="1"/>
</dbReference>
<keyword evidence="7" id="KW-1185">Reference proteome</keyword>
<reference evidence="6 7" key="1">
    <citation type="journal article" date="2016" name="Mol. Biol. Evol.">
        <title>Comparative Genomics of Early-Diverging Mushroom-Forming Fungi Provides Insights into the Origins of Lignocellulose Decay Capabilities.</title>
        <authorList>
            <person name="Nagy L.G."/>
            <person name="Riley R."/>
            <person name="Tritt A."/>
            <person name="Adam C."/>
            <person name="Daum C."/>
            <person name="Floudas D."/>
            <person name="Sun H."/>
            <person name="Yadav J.S."/>
            <person name="Pangilinan J."/>
            <person name="Larsson K.H."/>
            <person name="Matsuura K."/>
            <person name="Barry K."/>
            <person name="Labutti K."/>
            <person name="Kuo R."/>
            <person name="Ohm R.A."/>
            <person name="Bhattacharya S.S."/>
            <person name="Shirouzu T."/>
            <person name="Yoshinaga Y."/>
            <person name="Martin F.M."/>
            <person name="Grigoriev I.V."/>
            <person name="Hibbett D.S."/>
        </authorList>
    </citation>
    <scope>NUCLEOTIDE SEQUENCE [LARGE SCALE GENOMIC DNA]</scope>
    <source>
        <strain evidence="6 7">HHB12733</strain>
    </source>
</reference>
<dbReference type="SUPFAM" id="SSF48403">
    <property type="entry name" value="Ankyrin repeat"/>
    <property type="match status" value="1"/>
</dbReference>
<protein>
    <recommendedName>
        <fullName evidence="5">RMT2 domain-containing protein</fullName>
    </recommendedName>
</protein>
<evidence type="ECO:0000256" key="1">
    <source>
        <dbReference type="ARBA" id="ARBA00022603"/>
    </source>
</evidence>
<keyword evidence="4" id="KW-0040">ANK repeat</keyword>
<dbReference type="FunCoup" id="A0A165DIM2">
    <property type="interactions" value="307"/>
</dbReference>
<dbReference type="Proteomes" id="UP000076842">
    <property type="component" value="Unassembled WGS sequence"/>
</dbReference>
<dbReference type="SUPFAM" id="SSF53335">
    <property type="entry name" value="S-adenosyl-L-methionine-dependent methyltransferases"/>
    <property type="match status" value="1"/>
</dbReference>
<evidence type="ECO:0000313" key="7">
    <source>
        <dbReference type="Proteomes" id="UP000076842"/>
    </source>
</evidence>
<dbReference type="GO" id="GO:0019702">
    <property type="term" value="F:protein arginine N5-methyltransferase activity"/>
    <property type="evidence" value="ECO:0007669"/>
    <property type="project" value="TreeGrafter"/>
</dbReference>
<keyword evidence="1" id="KW-0489">Methyltransferase</keyword>
<dbReference type="InterPro" id="IPR029063">
    <property type="entry name" value="SAM-dependent_MTases_sf"/>
</dbReference>
<dbReference type="InParanoid" id="A0A165DIM2"/>
<gene>
    <name evidence="6" type="ORF">CALCODRAFT_440917</name>
</gene>
<keyword evidence="2" id="KW-0808">Transferase</keyword>
<dbReference type="GO" id="GO:0005737">
    <property type="term" value="C:cytoplasm"/>
    <property type="evidence" value="ECO:0007669"/>
    <property type="project" value="TreeGrafter"/>
</dbReference>
<dbReference type="CDD" id="cd02440">
    <property type="entry name" value="AdoMet_MTases"/>
    <property type="match status" value="1"/>
</dbReference>
<evidence type="ECO:0000259" key="5">
    <source>
        <dbReference type="PROSITE" id="PS51559"/>
    </source>
</evidence>
<dbReference type="InterPro" id="IPR026480">
    <property type="entry name" value="RMT2_dom"/>
</dbReference>
<dbReference type="EMBL" id="KV424052">
    <property type="protein sequence ID" value="KZT52886.1"/>
    <property type="molecule type" value="Genomic_DNA"/>
</dbReference>
<feature type="domain" description="RMT2" evidence="5">
    <location>
        <begin position="134"/>
        <end position="375"/>
    </location>
</feature>
<evidence type="ECO:0000313" key="6">
    <source>
        <dbReference type="EMBL" id="KZT52886.1"/>
    </source>
</evidence>
<evidence type="ECO:0000256" key="2">
    <source>
        <dbReference type="ARBA" id="ARBA00022679"/>
    </source>
</evidence>
<keyword evidence="3" id="KW-0949">S-adenosyl-L-methionine</keyword>
<dbReference type="STRING" id="1353952.A0A165DIM2"/>
<feature type="repeat" description="ANK" evidence="4">
    <location>
        <begin position="56"/>
        <end position="88"/>
    </location>
</feature>